<dbReference type="RefSeq" id="WP_193430317.1">
    <property type="nucleotide sequence ID" value="NZ_CBCSIP010000296.1"/>
</dbReference>
<sequence length="125" mass="14165">MTNPDWLEAAAEHSARVPEMLGSVFAWYRDLEELSVEALARKLECTVETLHWVSLCRKPEGSAFSEHVNQIAERFRVNAFELSGLLRDMEFSAGLIAQQASPVEPEERAMLLAARDRTRPPEKKP</sequence>
<keyword evidence="2" id="KW-1185">Reference proteome</keyword>
<dbReference type="Proteomes" id="UP001516472">
    <property type="component" value="Unassembled WGS sequence"/>
</dbReference>
<dbReference type="EMBL" id="JAAIYO010000016">
    <property type="protein sequence ID" value="MBE4753160.1"/>
    <property type="molecule type" value="Genomic_DNA"/>
</dbReference>
<name>A0ABR9PYZ7_9BACT</name>
<protein>
    <recommendedName>
        <fullName evidence="3">XRE family transcriptional regulator</fullName>
    </recommendedName>
</protein>
<evidence type="ECO:0000313" key="2">
    <source>
        <dbReference type="Proteomes" id="UP001516472"/>
    </source>
</evidence>
<comment type="caution">
    <text evidence="1">The sequence shown here is derived from an EMBL/GenBank/DDBJ whole genome shotgun (WGS) entry which is preliminary data.</text>
</comment>
<accession>A0ABR9PYZ7</accession>
<evidence type="ECO:0008006" key="3">
    <source>
        <dbReference type="Google" id="ProtNLM"/>
    </source>
</evidence>
<gene>
    <name evidence="1" type="ORF">G4177_33925</name>
</gene>
<proteinExistence type="predicted"/>
<evidence type="ECO:0000313" key="1">
    <source>
        <dbReference type="EMBL" id="MBE4753160.1"/>
    </source>
</evidence>
<organism evidence="1 2">
    <name type="scientific">Corallococcus soli</name>
    <dbReference type="NCBI Taxonomy" id="2710757"/>
    <lineage>
        <taxon>Bacteria</taxon>
        <taxon>Pseudomonadati</taxon>
        <taxon>Myxococcota</taxon>
        <taxon>Myxococcia</taxon>
        <taxon>Myxococcales</taxon>
        <taxon>Cystobacterineae</taxon>
        <taxon>Myxococcaceae</taxon>
        <taxon>Corallococcus</taxon>
    </lineage>
</organism>
<reference evidence="1 2" key="1">
    <citation type="submission" date="2020-02" db="EMBL/GenBank/DDBJ databases">
        <authorList>
            <person name="Babadi Z.K."/>
            <person name="Risdian C."/>
            <person name="Ebrahimipour G.H."/>
            <person name="Wink J."/>
        </authorList>
    </citation>
    <scope>NUCLEOTIDE SEQUENCE [LARGE SCALE GENOMIC DNA]</scope>
    <source>
        <strain evidence="1 2">ZKHCc1 1396</strain>
    </source>
</reference>